<reference evidence="2" key="1">
    <citation type="journal article" date="2019" name="Int. J. Syst. Evol. Microbiol.">
        <title>The Global Catalogue of Microorganisms (GCM) 10K type strain sequencing project: providing services to taxonomists for standard genome sequencing and annotation.</title>
        <authorList>
            <consortium name="The Broad Institute Genomics Platform"/>
            <consortium name="The Broad Institute Genome Sequencing Center for Infectious Disease"/>
            <person name="Wu L."/>
            <person name="Ma J."/>
        </authorList>
    </citation>
    <scope>NUCLEOTIDE SEQUENCE [LARGE SCALE GENOMIC DNA]</scope>
    <source>
        <strain evidence="2">JCM 15442</strain>
    </source>
</reference>
<dbReference type="Proteomes" id="UP000639973">
    <property type="component" value="Unassembled WGS sequence"/>
</dbReference>
<organism evidence="1 2">
    <name type="scientific">Deinococcus aerolatus</name>
    <dbReference type="NCBI Taxonomy" id="522487"/>
    <lineage>
        <taxon>Bacteria</taxon>
        <taxon>Thermotogati</taxon>
        <taxon>Deinococcota</taxon>
        <taxon>Deinococci</taxon>
        <taxon>Deinococcales</taxon>
        <taxon>Deinococcaceae</taxon>
        <taxon>Deinococcus</taxon>
    </lineage>
</organism>
<evidence type="ECO:0000313" key="1">
    <source>
        <dbReference type="EMBL" id="GGL93336.1"/>
    </source>
</evidence>
<keyword evidence="2" id="KW-1185">Reference proteome</keyword>
<proteinExistence type="predicted"/>
<comment type="caution">
    <text evidence="1">The sequence shown here is derived from an EMBL/GenBank/DDBJ whole genome shotgun (WGS) entry which is preliminary data.</text>
</comment>
<accession>A0ABQ2GFY7</accession>
<sequence length="392" mass="43186">MYRVQGSAFHGRPHGQDADVLLAIQTLFFRAGCPDNNSVEVTASGLLSMSGHARNGQYYTRLRESLLRLWGVKWTMVRTLWDERQRQHRGDTTATSLIAELRLVDQSTGQHRPFEVREISEASPIEITLVPSFAASIRAGLFQILDGELLARLGQPQARSLYRVLQAHRVTGDGSLVSELSFALRDWLTACGLEDERVDNAKRMLDLAHDRLRAEGYLHEVAFTGRGKAGQITYTFLAAPEPEAVERLLDRGVTRPVAEALAADHPQRITPALQIIDERLKTGWKPRSLPASVVDAVRNPVKWGYAATEKPFKALANKRVGKKGGGDVAPAPTTAETILVLMKLKLGRAPSPQTVEAIYELSDPGMVALLDALKRPKSEALPLVMALLPTEL</sequence>
<dbReference type="InterPro" id="IPR018777">
    <property type="entry name" value="Replication_initiator_prot_A"/>
</dbReference>
<dbReference type="RefSeq" id="WP_188974155.1">
    <property type="nucleotide sequence ID" value="NZ_BMOL01000027.1"/>
</dbReference>
<dbReference type="EMBL" id="BMOL01000027">
    <property type="protein sequence ID" value="GGL93336.1"/>
    <property type="molecule type" value="Genomic_DNA"/>
</dbReference>
<name>A0ABQ2GFY7_9DEIO</name>
<gene>
    <name evidence="1" type="ORF">GCM10010840_34220</name>
</gene>
<evidence type="ECO:0000313" key="2">
    <source>
        <dbReference type="Proteomes" id="UP000639973"/>
    </source>
</evidence>
<protein>
    <recommendedName>
        <fullName evidence="3">Plasmid replication initiator protein</fullName>
    </recommendedName>
</protein>
<dbReference type="Pfam" id="PF10134">
    <property type="entry name" value="RPA"/>
    <property type="match status" value="1"/>
</dbReference>
<evidence type="ECO:0008006" key="3">
    <source>
        <dbReference type="Google" id="ProtNLM"/>
    </source>
</evidence>